<feature type="domain" description="NADH-rubredoxin oxidoreductase C-terminal" evidence="6">
    <location>
        <begin position="319"/>
        <end position="386"/>
    </location>
</feature>
<dbReference type="InterPro" id="IPR023753">
    <property type="entry name" value="FAD/NAD-binding_dom"/>
</dbReference>
<keyword evidence="3" id="KW-0285">Flavoprotein</keyword>
<proteinExistence type="inferred from homology"/>
<dbReference type="GO" id="GO:0016491">
    <property type="term" value="F:oxidoreductase activity"/>
    <property type="evidence" value="ECO:0007669"/>
    <property type="project" value="InterPro"/>
</dbReference>
<evidence type="ECO:0000313" key="8">
    <source>
        <dbReference type="Proteomes" id="UP000230052"/>
    </source>
</evidence>
<dbReference type="Pfam" id="PF07992">
    <property type="entry name" value="Pyr_redox_2"/>
    <property type="match status" value="1"/>
</dbReference>
<organism evidence="7 8">
    <name type="scientific">Candidatus Aquitaenariimonas noxiae</name>
    <dbReference type="NCBI Taxonomy" id="1974741"/>
    <lineage>
        <taxon>Bacteria</taxon>
        <taxon>Pseudomonadati</taxon>
        <taxon>Candidatus Omnitrophota</taxon>
        <taxon>Candidatus Aquitaenariimonas</taxon>
    </lineage>
</organism>
<dbReference type="InterPro" id="IPR036188">
    <property type="entry name" value="FAD/NAD-bd_sf"/>
</dbReference>
<evidence type="ECO:0000256" key="3">
    <source>
        <dbReference type="ARBA" id="ARBA00022630"/>
    </source>
</evidence>
<dbReference type="EMBL" id="PEWV01000022">
    <property type="protein sequence ID" value="PIU42051.1"/>
    <property type="molecule type" value="Genomic_DNA"/>
</dbReference>
<evidence type="ECO:0000259" key="5">
    <source>
        <dbReference type="Pfam" id="PF07992"/>
    </source>
</evidence>
<evidence type="ECO:0000256" key="4">
    <source>
        <dbReference type="ARBA" id="ARBA00022827"/>
    </source>
</evidence>
<reference evidence="7 8" key="1">
    <citation type="submission" date="2017-09" db="EMBL/GenBank/DDBJ databases">
        <title>Depth-based differentiation of microbial function through sediment-hosted aquifers and enrichment of novel symbionts in the deep terrestrial subsurface.</title>
        <authorList>
            <person name="Probst A.J."/>
            <person name="Ladd B."/>
            <person name="Jarett J.K."/>
            <person name="Geller-Mcgrath D.E."/>
            <person name="Sieber C.M."/>
            <person name="Emerson J.B."/>
            <person name="Anantharaman K."/>
            <person name="Thomas B.C."/>
            <person name="Malmstrom R."/>
            <person name="Stieglmeier M."/>
            <person name="Klingl A."/>
            <person name="Woyke T."/>
            <person name="Ryan C.M."/>
            <person name="Banfield J.F."/>
        </authorList>
    </citation>
    <scope>NUCLEOTIDE SEQUENCE [LARGE SCALE GENOMIC DNA]</scope>
    <source>
        <strain evidence="7">CG07_land_8_20_14_0_80_42_15</strain>
    </source>
</reference>
<evidence type="ECO:0000313" key="7">
    <source>
        <dbReference type="EMBL" id="PIU42051.1"/>
    </source>
</evidence>
<dbReference type="InterPro" id="IPR050260">
    <property type="entry name" value="FAD-bd_OxRdtase"/>
</dbReference>
<dbReference type="PANTHER" id="PTHR43429:SF3">
    <property type="entry name" value="NITRITE REDUCTASE [NAD(P)H]"/>
    <property type="match status" value="1"/>
</dbReference>
<comment type="cofactor">
    <cofactor evidence="1">
        <name>FAD</name>
        <dbReference type="ChEBI" id="CHEBI:57692"/>
    </cofactor>
</comment>
<dbReference type="Gene3D" id="3.30.390.30">
    <property type="match status" value="1"/>
</dbReference>
<gene>
    <name evidence="7" type="ORF">COS99_02365</name>
</gene>
<name>A0A2J0KU76_9BACT</name>
<dbReference type="SUPFAM" id="SSF51905">
    <property type="entry name" value="FAD/NAD(P)-binding domain"/>
    <property type="match status" value="2"/>
</dbReference>
<protein>
    <submittedName>
        <fullName evidence="7">NAD(P)/FAD-dependent oxidoreductase</fullName>
    </submittedName>
</protein>
<sequence length="428" mass="46768">MRYCIIGGSAAGTSACEMIRGIDKKADITLITDEKFALYSRCLLSYLLAGSINEDKLKFKEKDFFERNKIEALLGVRVEKIDSKKRELGLSNKKKVTFDRLLIATGARPKEMGIPGEDKKGVFALRTIEDARGILNRSNKGVKRVAILGGGLIGMRDAYALGHKGFDIKVIVKSGQILSQMMEKEGAEIIEAHIKKFGVDVMKGLAATEILGKDEVSGIILDNGNKLDCELVIVGKGVAPNIELAKDIGLATKEGIIADDYLAASQDGIWTAGDVCEAKDLVTGEKTVNALWPCAVEQGRVAALNMAGKKTKYEGSQSMNSLDLFGLSTISIGVTKPKGAGYEILTSKTENSYKRLVIKGDILWGMTLVGKVENAGVYGILIRNKINISDYKKILLRDDFNYAKILPLIKKEAQKFCKPEFQDILLTY</sequence>
<dbReference type="PANTHER" id="PTHR43429">
    <property type="entry name" value="PYRIDINE NUCLEOTIDE-DISULFIDE OXIDOREDUCTASE DOMAIN-CONTAINING"/>
    <property type="match status" value="1"/>
</dbReference>
<dbReference type="PRINTS" id="PR00411">
    <property type="entry name" value="PNDRDTASEI"/>
</dbReference>
<keyword evidence="4" id="KW-0274">FAD</keyword>
<dbReference type="Proteomes" id="UP000230052">
    <property type="component" value="Unassembled WGS sequence"/>
</dbReference>
<dbReference type="InterPro" id="IPR041575">
    <property type="entry name" value="Rubredoxin_C"/>
</dbReference>
<evidence type="ECO:0000256" key="2">
    <source>
        <dbReference type="ARBA" id="ARBA00006442"/>
    </source>
</evidence>
<dbReference type="AlphaFoldDB" id="A0A2J0KU76"/>
<dbReference type="Gene3D" id="3.50.50.60">
    <property type="entry name" value="FAD/NAD(P)-binding domain"/>
    <property type="match status" value="2"/>
</dbReference>
<comment type="similarity">
    <text evidence="2">Belongs to the FAD-dependent oxidoreductase family.</text>
</comment>
<dbReference type="Pfam" id="PF18267">
    <property type="entry name" value="Rubredoxin_C"/>
    <property type="match status" value="1"/>
</dbReference>
<comment type="caution">
    <text evidence="7">The sequence shown here is derived from an EMBL/GenBank/DDBJ whole genome shotgun (WGS) entry which is preliminary data.</text>
</comment>
<dbReference type="PROSITE" id="PS51257">
    <property type="entry name" value="PROKAR_LIPOPROTEIN"/>
    <property type="match status" value="1"/>
</dbReference>
<feature type="domain" description="FAD/NAD(P)-binding" evidence="5">
    <location>
        <begin position="2"/>
        <end position="299"/>
    </location>
</feature>
<evidence type="ECO:0000259" key="6">
    <source>
        <dbReference type="Pfam" id="PF18267"/>
    </source>
</evidence>
<dbReference type="PRINTS" id="PR00368">
    <property type="entry name" value="FADPNR"/>
</dbReference>
<accession>A0A2J0KU76</accession>
<evidence type="ECO:0000256" key="1">
    <source>
        <dbReference type="ARBA" id="ARBA00001974"/>
    </source>
</evidence>
<dbReference type="InterPro" id="IPR016156">
    <property type="entry name" value="FAD/NAD-linked_Rdtase_dimer_sf"/>
</dbReference>